<name>A0AAW1YRR1_RUBAR</name>
<evidence type="ECO:0000313" key="2">
    <source>
        <dbReference type="Proteomes" id="UP001457282"/>
    </source>
</evidence>
<organism evidence="1 2">
    <name type="scientific">Rubus argutus</name>
    <name type="common">Southern blackberry</name>
    <dbReference type="NCBI Taxonomy" id="59490"/>
    <lineage>
        <taxon>Eukaryota</taxon>
        <taxon>Viridiplantae</taxon>
        <taxon>Streptophyta</taxon>
        <taxon>Embryophyta</taxon>
        <taxon>Tracheophyta</taxon>
        <taxon>Spermatophyta</taxon>
        <taxon>Magnoliopsida</taxon>
        <taxon>eudicotyledons</taxon>
        <taxon>Gunneridae</taxon>
        <taxon>Pentapetalae</taxon>
        <taxon>rosids</taxon>
        <taxon>fabids</taxon>
        <taxon>Rosales</taxon>
        <taxon>Rosaceae</taxon>
        <taxon>Rosoideae</taxon>
        <taxon>Rosoideae incertae sedis</taxon>
        <taxon>Rubus</taxon>
    </lineage>
</organism>
<keyword evidence="2" id="KW-1185">Reference proteome</keyword>
<dbReference type="Proteomes" id="UP001457282">
    <property type="component" value="Unassembled WGS sequence"/>
</dbReference>
<sequence length="151" mass="17698">MDWRWRCDDVVVIGLELEARRRERSRELRLSTGLGSRQWAWRNLSVEVVADDELGKIEANDWERQHKGVAMVGIVAWRRETGGLCDRIEGCPRPLGLAAQLRSNCSLRMPGHLGSLGREREYDWAEKKMIWGCWAQRRKQKKEKKRGDIRE</sequence>
<accession>A0AAW1YRR1</accession>
<gene>
    <name evidence="1" type="ORF">M0R45_006864</name>
</gene>
<evidence type="ECO:0000313" key="1">
    <source>
        <dbReference type="EMBL" id="KAK9951422.1"/>
    </source>
</evidence>
<dbReference type="EMBL" id="JBEDUW010000001">
    <property type="protein sequence ID" value="KAK9951422.1"/>
    <property type="molecule type" value="Genomic_DNA"/>
</dbReference>
<proteinExistence type="predicted"/>
<protein>
    <submittedName>
        <fullName evidence="1">Uncharacterized protein</fullName>
    </submittedName>
</protein>
<reference evidence="1 2" key="1">
    <citation type="journal article" date="2023" name="G3 (Bethesda)">
        <title>A chromosome-length genome assembly and annotation of blackberry (Rubus argutus, cv. 'Hillquist').</title>
        <authorList>
            <person name="Bruna T."/>
            <person name="Aryal R."/>
            <person name="Dudchenko O."/>
            <person name="Sargent D.J."/>
            <person name="Mead D."/>
            <person name="Buti M."/>
            <person name="Cavallini A."/>
            <person name="Hytonen T."/>
            <person name="Andres J."/>
            <person name="Pham M."/>
            <person name="Weisz D."/>
            <person name="Mascagni F."/>
            <person name="Usai G."/>
            <person name="Natali L."/>
            <person name="Bassil N."/>
            <person name="Fernandez G.E."/>
            <person name="Lomsadze A."/>
            <person name="Armour M."/>
            <person name="Olukolu B."/>
            <person name="Poorten T."/>
            <person name="Britton C."/>
            <person name="Davik J."/>
            <person name="Ashrafi H."/>
            <person name="Aiden E.L."/>
            <person name="Borodovsky M."/>
            <person name="Worthington M."/>
        </authorList>
    </citation>
    <scope>NUCLEOTIDE SEQUENCE [LARGE SCALE GENOMIC DNA]</scope>
    <source>
        <strain evidence="1">PI 553951</strain>
    </source>
</reference>
<dbReference type="AlphaFoldDB" id="A0AAW1YRR1"/>
<comment type="caution">
    <text evidence="1">The sequence shown here is derived from an EMBL/GenBank/DDBJ whole genome shotgun (WGS) entry which is preliminary data.</text>
</comment>